<dbReference type="EMBL" id="CAKKNE010000001">
    <property type="protein sequence ID" value="CAH0366756.1"/>
    <property type="molecule type" value="Genomic_DNA"/>
</dbReference>
<dbReference type="InterPro" id="IPR019410">
    <property type="entry name" value="Methyltransf_16"/>
</dbReference>
<comment type="caution">
    <text evidence="10">The sequence shown here is derived from an EMBL/GenBank/DDBJ whole genome shotgun (WGS) entry which is preliminary data.</text>
</comment>
<keyword evidence="8" id="KW-0539">Nucleus</keyword>
<evidence type="ECO:0000256" key="4">
    <source>
        <dbReference type="ARBA" id="ARBA00022490"/>
    </source>
</evidence>
<comment type="subcellular location">
    <subcellularLocation>
        <location evidence="2">Cytoplasm</location>
    </subcellularLocation>
    <subcellularLocation>
        <location evidence="1">Nucleus</location>
    </subcellularLocation>
</comment>
<dbReference type="Gene3D" id="3.40.50.150">
    <property type="entry name" value="Vaccinia Virus protein VP39"/>
    <property type="match status" value="1"/>
</dbReference>
<dbReference type="GO" id="GO:0018064">
    <property type="term" value="F:protein-L-histidine N-tele-methyltransferase activity"/>
    <property type="evidence" value="ECO:0007669"/>
    <property type="project" value="UniProtKB-EC"/>
</dbReference>
<keyword evidence="11" id="KW-1185">Reference proteome</keyword>
<dbReference type="InterPro" id="IPR029063">
    <property type="entry name" value="SAM-dependent_MTases_sf"/>
</dbReference>
<accession>A0A8J2SAR8</accession>
<gene>
    <name evidence="10" type="ORF">PECAL_1P32650</name>
</gene>
<comment type="similarity">
    <text evidence="9">Belongs to the methyltransferase superfamily. METTL18 family.</text>
</comment>
<keyword evidence="4" id="KW-0963">Cytoplasm</keyword>
<dbReference type="GO" id="GO:0005634">
    <property type="term" value="C:nucleus"/>
    <property type="evidence" value="ECO:0007669"/>
    <property type="project" value="UniProtKB-SubCell"/>
</dbReference>
<evidence type="ECO:0000256" key="7">
    <source>
        <dbReference type="ARBA" id="ARBA00022691"/>
    </source>
</evidence>
<evidence type="ECO:0000256" key="8">
    <source>
        <dbReference type="ARBA" id="ARBA00023242"/>
    </source>
</evidence>
<name>A0A8J2SAR8_9STRA</name>
<keyword evidence="5" id="KW-0489">Methyltransferase</keyword>
<dbReference type="GO" id="GO:0032259">
    <property type="term" value="P:methylation"/>
    <property type="evidence" value="ECO:0007669"/>
    <property type="project" value="UniProtKB-KW"/>
</dbReference>
<evidence type="ECO:0000313" key="11">
    <source>
        <dbReference type="Proteomes" id="UP000789595"/>
    </source>
</evidence>
<organism evidence="10 11">
    <name type="scientific">Pelagomonas calceolata</name>
    <dbReference type="NCBI Taxonomy" id="35677"/>
    <lineage>
        <taxon>Eukaryota</taxon>
        <taxon>Sar</taxon>
        <taxon>Stramenopiles</taxon>
        <taxon>Ochrophyta</taxon>
        <taxon>Pelagophyceae</taxon>
        <taxon>Pelagomonadales</taxon>
        <taxon>Pelagomonadaceae</taxon>
        <taxon>Pelagomonas</taxon>
    </lineage>
</organism>
<dbReference type="OrthoDB" id="1723750at2759"/>
<dbReference type="Pfam" id="PF10294">
    <property type="entry name" value="Methyltransf_16"/>
    <property type="match status" value="1"/>
</dbReference>
<sequence length="220" mass="24011">ITRIAAVQATAAETRAVEAGGERFDLAVAESSQVVQKGVYEGGRELWECAIDLVEWLAAHRRPSGTVLELGCGRGLPGLWCLKRGAQQVVFSDYDADVLERYTRVDAARVGGRCYFYGGDWRGLPAALRGFGTFDLILSAETAYREDTTRSLVECIAKTLSVKGEAVVATKRYYFGCGGGVAALEAEVGRVDRLCCEVVWSAEDGRSNVRDIVRVFWKEG</sequence>
<dbReference type="EC" id="2.1.1.85" evidence="3"/>
<evidence type="ECO:0000256" key="3">
    <source>
        <dbReference type="ARBA" id="ARBA00012533"/>
    </source>
</evidence>
<evidence type="ECO:0000313" key="10">
    <source>
        <dbReference type="EMBL" id="CAH0366756.1"/>
    </source>
</evidence>
<dbReference type="SUPFAM" id="SSF53335">
    <property type="entry name" value="S-adenosyl-L-methionine-dependent methyltransferases"/>
    <property type="match status" value="1"/>
</dbReference>
<dbReference type="Proteomes" id="UP000789595">
    <property type="component" value="Unassembled WGS sequence"/>
</dbReference>
<evidence type="ECO:0000256" key="9">
    <source>
        <dbReference type="ARBA" id="ARBA00038126"/>
    </source>
</evidence>
<dbReference type="PANTHER" id="PTHR14614">
    <property type="entry name" value="HEPATOCELLULAR CARCINOMA-ASSOCIATED ANTIGEN"/>
    <property type="match status" value="1"/>
</dbReference>
<dbReference type="GO" id="GO:0005737">
    <property type="term" value="C:cytoplasm"/>
    <property type="evidence" value="ECO:0007669"/>
    <property type="project" value="UniProtKB-SubCell"/>
</dbReference>
<evidence type="ECO:0000256" key="6">
    <source>
        <dbReference type="ARBA" id="ARBA00022679"/>
    </source>
</evidence>
<proteinExistence type="inferred from homology"/>
<evidence type="ECO:0000256" key="5">
    <source>
        <dbReference type="ARBA" id="ARBA00022603"/>
    </source>
</evidence>
<dbReference type="PANTHER" id="PTHR14614:SF39">
    <property type="entry name" value="HISTIDINE PROTEIN METHYLTRANSFERASE 1 HOMOLOG"/>
    <property type="match status" value="1"/>
</dbReference>
<evidence type="ECO:0000256" key="2">
    <source>
        <dbReference type="ARBA" id="ARBA00004496"/>
    </source>
</evidence>
<evidence type="ECO:0000256" key="1">
    <source>
        <dbReference type="ARBA" id="ARBA00004123"/>
    </source>
</evidence>
<protein>
    <recommendedName>
        <fullName evidence="3">protein-histidine N-methyltransferase</fullName>
        <ecNumber evidence="3">2.1.1.85</ecNumber>
    </recommendedName>
</protein>
<keyword evidence="6" id="KW-0808">Transferase</keyword>
<reference evidence="10" key="1">
    <citation type="submission" date="2021-11" db="EMBL/GenBank/DDBJ databases">
        <authorList>
            <consortium name="Genoscope - CEA"/>
            <person name="William W."/>
        </authorList>
    </citation>
    <scope>NUCLEOTIDE SEQUENCE</scope>
</reference>
<keyword evidence="7" id="KW-0949">S-adenosyl-L-methionine</keyword>
<feature type="non-terminal residue" evidence="10">
    <location>
        <position position="1"/>
    </location>
</feature>
<dbReference type="CDD" id="cd02440">
    <property type="entry name" value="AdoMet_MTases"/>
    <property type="match status" value="1"/>
</dbReference>
<dbReference type="AlphaFoldDB" id="A0A8J2SAR8"/>